<evidence type="ECO:0000256" key="3">
    <source>
        <dbReference type="ARBA" id="ARBA00022448"/>
    </source>
</evidence>
<dbReference type="OrthoDB" id="6500128at2759"/>
<dbReference type="SUPFAM" id="SSF52540">
    <property type="entry name" value="P-loop containing nucleoside triphosphate hydrolases"/>
    <property type="match status" value="2"/>
</dbReference>
<keyword evidence="3" id="KW-0813">Transport</keyword>
<keyword evidence="6" id="KW-0547">Nucleotide-binding</keyword>
<dbReference type="SMART" id="SM00382">
    <property type="entry name" value="AAA"/>
    <property type="match status" value="2"/>
</dbReference>
<feature type="domain" description="ABC transporter" evidence="12">
    <location>
        <begin position="148"/>
        <end position="391"/>
    </location>
</feature>
<feature type="transmembrane region" description="Helical" evidence="11">
    <location>
        <begin position="612"/>
        <end position="631"/>
    </location>
</feature>
<keyword evidence="5" id="KW-0677">Repeat</keyword>
<dbReference type="InterPro" id="IPR036640">
    <property type="entry name" value="ABC1_TM_sf"/>
</dbReference>
<dbReference type="AlphaFoldDB" id="A0A0D2IUM6"/>
<dbReference type="GO" id="GO:0016020">
    <property type="term" value="C:membrane"/>
    <property type="evidence" value="ECO:0007669"/>
    <property type="project" value="UniProtKB-SubCell"/>
</dbReference>
<protein>
    <submittedName>
        <fullName evidence="14">Rhinocladiella mackenziei CBS 650.93 unplaced genomic scaffold supercont1.9, whole genome shotgun sequence</fullName>
    </submittedName>
</protein>
<dbReference type="EMBL" id="KN847483">
    <property type="protein sequence ID" value="KIX00420.1"/>
    <property type="molecule type" value="Genomic_DNA"/>
</dbReference>
<dbReference type="InterPro" id="IPR011527">
    <property type="entry name" value="ABC1_TM_dom"/>
</dbReference>
<dbReference type="STRING" id="1442369.A0A0D2IUM6"/>
<dbReference type="InterPro" id="IPR003439">
    <property type="entry name" value="ABC_transporter-like_ATP-bd"/>
</dbReference>
<dbReference type="InterPro" id="IPR027417">
    <property type="entry name" value="P-loop_NTPase"/>
</dbReference>
<dbReference type="PANTHER" id="PTHR24221">
    <property type="entry name" value="ATP-BINDING CASSETTE SUB-FAMILY B"/>
    <property type="match status" value="1"/>
</dbReference>
<dbReference type="InterPro" id="IPR039421">
    <property type="entry name" value="Type_1_exporter"/>
</dbReference>
<dbReference type="PROSITE" id="PS50929">
    <property type="entry name" value="ABC_TM1F"/>
    <property type="match status" value="2"/>
</dbReference>
<dbReference type="Proteomes" id="UP000053617">
    <property type="component" value="Unassembled WGS sequence"/>
</dbReference>
<dbReference type="FunFam" id="3.40.50.300:FF:000913">
    <property type="entry name" value="ABC multidrug transporter SitT"/>
    <property type="match status" value="1"/>
</dbReference>
<dbReference type="GO" id="GO:0016887">
    <property type="term" value="F:ATP hydrolysis activity"/>
    <property type="evidence" value="ECO:0007669"/>
    <property type="project" value="InterPro"/>
</dbReference>
<keyword evidence="4 11" id="KW-0812">Transmembrane</keyword>
<keyword evidence="7" id="KW-0067">ATP-binding</keyword>
<evidence type="ECO:0000256" key="2">
    <source>
        <dbReference type="ARBA" id="ARBA00007577"/>
    </source>
</evidence>
<keyword evidence="10" id="KW-0325">Glycoprotein</keyword>
<dbReference type="Pfam" id="PF00664">
    <property type="entry name" value="ABC_membrane"/>
    <property type="match status" value="2"/>
</dbReference>
<dbReference type="GeneID" id="25298630"/>
<dbReference type="InterPro" id="IPR003593">
    <property type="entry name" value="AAA+_ATPase"/>
</dbReference>
<organism evidence="14 15">
    <name type="scientific">Rhinocladiella mackenziei CBS 650.93</name>
    <dbReference type="NCBI Taxonomy" id="1442369"/>
    <lineage>
        <taxon>Eukaryota</taxon>
        <taxon>Fungi</taxon>
        <taxon>Dikarya</taxon>
        <taxon>Ascomycota</taxon>
        <taxon>Pezizomycotina</taxon>
        <taxon>Eurotiomycetes</taxon>
        <taxon>Chaetothyriomycetidae</taxon>
        <taxon>Chaetothyriales</taxon>
        <taxon>Herpotrichiellaceae</taxon>
        <taxon>Rhinocladiella</taxon>
    </lineage>
</organism>
<dbReference type="PROSITE" id="PS50893">
    <property type="entry name" value="ABC_TRANSPORTER_2"/>
    <property type="match status" value="2"/>
</dbReference>
<evidence type="ECO:0000256" key="8">
    <source>
        <dbReference type="ARBA" id="ARBA00022989"/>
    </source>
</evidence>
<evidence type="ECO:0000259" key="13">
    <source>
        <dbReference type="PROSITE" id="PS50929"/>
    </source>
</evidence>
<dbReference type="VEuPathDB" id="FungiDB:Z518_10559"/>
<proteinExistence type="inferred from homology"/>
<evidence type="ECO:0000256" key="5">
    <source>
        <dbReference type="ARBA" id="ARBA00022737"/>
    </source>
</evidence>
<evidence type="ECO:0000256" key="10">
    <source>
        <dbReference type="ARBA" id="ARBA00023180"/>
    </source>
</evidence>
<dbReference type="HOGENOM" id="CLU_000604_17_2_1"/>
<feature type="transmembrane region" description="Helical" evidence="11">
    <location>
        <begin position="694"/>
        <end position="715"/>
    </location>
</feature>
<gene>
    <name evidence="14" type="ORF">Z518_10559</name>
</gene>
<evidence type="ECO:0000256" key="7">
    <source>
        <dbReference type="ARBA" id="ARBA00022840"/>
    </source>
</evidence>
<evidence type="ECO:0000256" key="11">
    <source>
        <dbReference type="SAM" id="Phobius"/>
    </source>
</evidence>
<dbReference type="CDD" id="cd03249">
    <property type="entry name" value="ABC_MTABC3_MDL1_MDL2"/>
    <property type="match status" value="1"/>
</dbReference>
<dbReference type="FunFam" id="3.40.50.300:FF:000240">
    <property type="entry name" value="ABC transporter B family member 20"/>
    <property type="match status" value="1"/>
</dbReference>
<reference evidence="14 15" key="1">
    <citation type="submission" date="2015-01" db="EMBL/GenBank/DDBJ databases">
        <title>The Genome Sequence of Rhinocladiella mackenzie CBS 650.93.</title>
        <authorList>
            <consortium name="The Broad Institute Genomics Platform"/>
            <person name="Cuomo C."/>
            <person name="de Hoog S."/>
            <person name="Gorbushina A."/>
            <person name="Stielow B."/>
            <person name="Teixiera M."/>
            <person name="Abouelleil A."/>
            <person name="Chapman S.B."/>
            <person name="Priest M."/>
            <person name="Young S.K."/>
            <person name="Wortman J."/>
            <person name="Nusbaum C."/>
            <person name="Birren B."/>
        </authorList>
    </citation>
    <scope>NUCLEOTIDE SEQUENCE [LARGE SCALE GENOMIC DNA]</scope>
    <source>
        <strain evidence="14 15">CBS 650.93</strain>
    </source>
</reference>
<dbReference type="CDD" id="cd18578">
    <property type="entry name" value="ABC_6TM_Pgp_ABCB1_D2_like"/>
    <property type="match status" value="1"/>
</dbReference>
<feature type="transmembrane region" description="Helical" evidence="11">
    <location>
        <begin position="507"/>
        <end position="534"/>
    </location>
</feature>
<comment type="similarity">
    <text evidence="2">Belongs to the ABC transporter superfamily. ABCB family. Multidrug resistance exporter (TC 3.A.1.201) subfamily.</text>
</comment>
<evidence type="ECO:0000313" key="14">
    <source>
        <dbReference type="EMBL" id="KIX00420.1"/>
    </source>
</evidence>
<dbReference type="SUPFAM" id="SSF90123">
    <property type="entry name" value="ABC transporter transmembrane region"/>
    <property type="match status" value="2"/>
</dbReference>
<feature type="domain" description="ABC transmembrane type-1" evidence="13">
    <location>
        <begin position="10"/>
        <end position="79"/>
    </location>
</feature>
<dbReference type="GO" id="GO:0140359">
    <property type="term" value="F:ABC-type transporter activity"/>
    <property type="evidence" value="ECO:0007669"/>
    <property type="project" value="InterPro"/>
</dbReference>
<comment type="subcellular location">
    <subcellularLocation>
        <location evidence="1">Membrane</location>
        <topology evidence="1">Multi-pass membrane protein</topology>
    </subcellularLocation>
</comment>
<evidence type="ECO:0000256" key="1">
    <source>
        <dbReference type="ARBA" id="ARBA00004141"/>
    </source>
</evidence>
<dbReference type="GO" id="GO:0005524">
    <property type="term" value="F:ATP binding"/>
    <property type="evidence" value="ECO:0007669"/>
    <property type="project" value="UniProtKB-KW"/>
</dbReference>
<dbReference type="Gene3D" id="1.20.1560.10">
    <property type="entry name" value="ABC transporter type 1, transmembrane domain"/>
    <property type="match status" value="3"/>
</dbReference>
<keyword evidence="9 11" id="KW-0472">Membrane</keyword>
<evidence type="ECO:0000313" key="15">
    <source>
        <dbReference type="Proteomes" id="UP000053617"/>
    </source>
</evidence>
<accession>A0A0D2IUM6</accession>
<dbReference type="Gene3D" id="3.40.50.300">
    <property type="entry name" value="P-loop containing nucleotide triphosphate hydrolases"/>
    <property type="match status" value="2"/>
</dbReference>
<keyword evidence="15" id="KW-1185">Reference proteome</keyword>
<evidence type="ECO:0000256" key="9">
    <source>
        <dbReference type="ARBA" id="ARBA00023136"/>
    </source>
</evidence>
<evidence type="ECO:0000259" key="12">
    <source>
        <dbReference type="PROSITE" id="PS50893"/>
    </source>
</evidence>
<dbReference type="PANTHER" id="PTHR24221:SF503">
    <property type="entry name" value="MITOCHONDRIAL POTASSIUM CHANNEL ATP-BINDING SUBUNIT"/>
    <property type="match status" value="1"/>
</dbReference>
<dbReference type="PROSITE" id="PS00211">
    <property type="entry name" value="ABC_TRANSPORTER_1"/>
    <property type="match status" value="2"/>
</dbReference>
<dbReference type="InterPro" id="IPR017871">
    <property type="entry name" value="ABC_transporter-like_CS"/>
</dbReference>
<name>A0A0D2IUM6_9EURO</name>
<feature type="transmembrane region" description="Helical" evidence="11">
    <location>
        <begin position="580"/>
        <end position="606"/>
    </location>
</feature>
<dbReference type="Pfam" id="PF00005">
    <property type="entry name" value="ABC_tran"/>
    <property type="match status" value="2"/>
</dbReference>
<dbReference type="RefSeq" id="XP_013267556.1">
    <property type="nucleotide sequence ID" value="XM_013412102.1"/>
</dbReference>
<sequence length="1023" mass="111613">MSPACDPTSILVVCVVTGALSTRRIIRYTRDAMSAYTIAGGIADEVLRSIRTVKVFGAQGAFAKRFEQHLQTVGQASRKGTSDFSSHDCHHYDDYLLESSSDILVRVLIHRRGARGSSRCHNRGLCDVAGRAFAVDGGAPYSSLGGSLGQRARLSVYPRQLVINHLDLHFPARQVTAIVGPSGSGKSTIFNLIERFYPPVSGRILLDGQDITTLNLKWYRQQLGLVGQEPILTGNTIYESICHGSSAIPPRQGIDDEATKQSVISAAKAANAHDFIMGLPEGYSTKIGEAGVQLSGGQKQRIAIAQALIRHPTVLQLDEATSALDADSERLIKETIQLSAAERTLIIIAHRLSTIKHADNIIVLADGKLVEQGTHSELMARNGMYASLVKAHQAESKEKENAVTYYESVDDSGTTSPKLSHKQSFTEQLYEVDNEKSSDTGERGPSTWTLVKLTASFNRPEASYMTLRLMFSILAGCCNPALAFVLAKAIAVLSLSTSTMSKLKSDASFWSLMMFVIGWANLLNGVTHGILFAYCSEKLTYRARSQAFRSMLSKDVDFFDDEKHQTGSLTRILSIEVQNLAGISGATLGTILATTTMLVAAMAISLAVGWKVALVCGTTIPILLGCGYYRVCMIAAFAQRMHGAHQSSSAFASRAIFSIRAVASLTREEETSQEYEEQLLQQERKAGISMLKSSIPFAAAKSFVFFCVTLAFWYGGTRLSPPDLCSRLHQISAKAKKAARVYHDLLRPLPGIESDATNCHTHQINSIQGSIEFRDVFFSYPSRPPHPVLENLSLSAEPGRFIALVGGSGCGKSTILSLLARLYDPNSGAVLVDGHDLRDLDVHHYRKQLSYVSQEPVLYQGTVRENLSLAVEDEEWQAGEEELIQACKDANLYDFIVSLEDGFSTLVGARGVMLSGGQKQRLAIARALIRRPRILILDEATSALDSASEKSVQEALNKAARGRTTIAIAHRLSTIRHADKIMVIDHGRVVEKGTYSELMAMKGKYYFLARLQGLDLESSSLVS</sequence>
<feature type="domain" description="ABC transmembrane type-1" evidence="13">
    <location>
        <begin position="471"/>
        <end position="720"/>
    </location>
</feature>
<keyword evidence="8 11" id="KW-1133">Transmembrane helix</keyword>
<feature type="domain" description="ABC transporter" evidence="12">
    <location>
        <begin position="771"/>
        <end position="1011"/>
    </location>
</feature>
<evidence type="ECO:0000256" key="6">
    <source>
        <dbReference type="ARBA" id="ARBA00022741"/>
    </source>
</evidence>
<evidence type="ECO:0000256" key="4">
    <source>
        <dbReference type="ARBA" id="ARBA00022692"/>
    </source>
</evidence>
<feature type="transmembrane region" description="Helical" evidence="11">
    <location>
        <begin position="469"/>
        <end position="495"/>
    </location>
</feature>